<keyword evidence="2" id="KW-0732">Signal</keyword>
<keyword evidence="1" id="KW-0472">Membrane</keyword>
<reference evidence="3 4" key="1">
    <citation type="submission" date="2016-02" db="EMBL/GenBank/DDBJ databases">
        <title>Ulvibacter sp. LPB0005, isolated from Thais luteostoma.</title>
        <authorList>
            <person name="Shin S.-K."/>
            <person name="Yi H."/>
        </authorList>
    </citation>
    <scope>NUCLEOTIDE SEQUENCE [LARGE SCALE GENOMIC DNA]</scope>
    <source>
        <strain evidence="3 4">LPB0005</strain>
    </source>
</reference>
<evidence type="ECO:0000313" key="3">
    <source>
        <dbReference type="EMBL" id="OAB78043.1"/>
    </source>
</evidence>
<dbReference type="AlphaFoldDB" id="A0A167GYT6"/>
<evidence type="ECO:0008006" key="5">
    <source>
        <dbReference type="Google" id="ProtNLM"/>
    </source>
</evidence>
<dbReference type="Proteomes" id="UP000077013">
    <property type="component" value="Unassembled WGS sequence"/>
</dbReference>
<feature type="signal peptide" evidence="2">
    <location>
        <begin position="1"/>
        <end position="21"/>
    </location>
</feature>
<accession>A0A167GYT6</accession>
<keyword evidence="1" id="KW-0812">Transmembrane</keyword>
<keyword evidence="1" id="KW-1133">Transmembrane helix</keyword>
<dbReference type="EMBL" id="LRXL01000045">
    <property type="protein sequence ID" value="OAB78043.1"/>
    <property type="molecule type" value="Genomic_DNA"/>
</dbReference>
<comment type="caution">
    <text evidence="3">The sequence shown here is derived from an EMBL/GenBank/DDBJ whole genome shotgun (WGS) entry which is preliminary data.</text>
</comment>
<sequence>MNLLRNSLLVVLLSTNLTSLAQIPEDVPHPDNNTPIDLSKPFDLIVFVILPIVIIILYVLWRQKKKNK</sequence>
<proteinExistence type="predicted"/>
<protein>
    <recommendedName>
        <fullName evidence="5">Adenylosuccinate synthetase</fullName>
    </recommendedName>
</protein>
<evidence type="ECO:0000313" key="4">
    <source>
        <dbReference type="Proteomes" id="UP000077013"/>
    </source>
</evidence>
<dbReference type="STRING" id="1763537.ULVI_11195"/>
<organism evidence="3 4">
    <name type="scientific">Cochleicola gelatinilyticus</name>
    <dbReference type="NCBI Taxonomy" id="1763537"/>
    <lineage>
        <taxon>Bacteria</taxon>
        <taxon>Pseudomonadati</taxon>
        <taxon>Bacteroidota</taxon>
        <taxon>Flavobacteriia</taxon>
        <taxon>Flavobacteriales</taxon>
        <taxon>Flavobacteriaceae</taxon>
        <taxon>Cochleicola</taxon>
    </lineage>
</organism>
<name>A0A167GYT6_9FLAO</name>
<evidence type="ECO:0000256" key="2">
    <source>
        <dbReference type="SAM" id="SignalP"/>
    </source>
</evidence>
<keyword evidence="4" id="KW-1185">Reference proteome</keyword>
<evidence type="ECO:0000256" key="1">
    <source>
        <dbReference type="SAM" id="Phobius"/>
    </source>
</evidence>
<feature type="transmembrane region" description="Helical" evidence="1">
    <location>
        <begin position="44"/>
        <end position="61"/>
    </location>
</feature>
<gene>
    <name evidence="3" type="ORF">ULVI_11195</name>
</gene>
<feature type="chain" id="PRO_5007887259" description="Adenylosuccinate synthetase" evidence="2">
    <location>
        <begin position="22"/>
        <end position="68"/>
    </location>
</feature>